<proteinExistence type="inferred from homology"/>
<accession>A0A9D4TQ11</accession>
<reference evidence="5" key="2">
    <citation type="submission" date="2020-11" db="EMBL/GenBank/DDBJ databases">
        <authorList>
            <person name="Cecchin M."/>
            <person name="Marcolungo L."/>
            <person name="Rossato M."/>
            <person name="Girolomoni L."/>
            <person name="Cosentino E."/>
            <person name="Cuine S."/>
            <person name="Li-Beisson Y."/>
            <person name="Delledonne M."/>
            <person name="Ballottari M."/>
        </authorList>
    </citation>
    <scope>NUCLEOTIDE SEQUENCE</scope>
    <source>
        <strain evidence="5">211/11P</strain>
        <tissue evidence="5">Whole cell</tissue>
    </source>
</reference>
<dbReference type="SUPFAM" id="SSF51126">
    <property type="entry name" value="Pectin lyase-like"/>
    <property type="match status" value="1"/>
</dbReference>
<reference evidence="5" key="1">
    <citation type="journal article" date="2019" name="Plant J.">
        <title>Chlorella vulgaris genome assembly and annotation reveals the molecular basis for metabolic acclimation to high light conditions.</title>
        <authorList>
            <person name="Cecchin M."/>
            <person name="Marcolungo L."/>
            <person name="Rossato M."/>
            <person name="Girolomoni L."/>
            <person name="Cosentino E."/>
            <person name="Cuine S."/>
            <person name="Li-Beisson Y."/>
            <person name="Delledonne M."/>
            <person name="Ballottari M."/>
        </authorList>
    </citation>
    <scope>NUCLEOTIDE SEQUENCE</scope>
    <source>
        <strain evidence="5">211/11P</strain>
    </source>
</reference>
<comment type="caution">
    <text evidence="5">The sequence shown here is derived from an EMBL/GenBank/DDBJ whole genome shotgun (WGS) entry which is preliminary data.</text>
</comment>
<dbReference type="CDD" id="cd05233">
    <property type="entry name" value="SDR_c"/>
    <property type="match status" value="1"/>
</dbReference>
<evidence type="ECO:0000256" key="1">
    <source>
        <dbReference type="ARBA" id="ARBA00006484"/>
    </source>
</evidence>
<evidence type="ECO:0000256" key="3">
    <source>
        <dbReference type="SAM" id="MobiDB-lite"/>
    </source>
</evidence>
<keyword evidence="2" id="KW-0560">Oxidoreductase</keyword>
<dbReference type="Gene3D" id="2.160.20.10">
    <property type="entry name" value="Single-stranded right-handed beta-helix, Pectin lyase-like"/>
    <property type="match status" value="1"/>
</dbReference>
<protein>
    <recommendedName>
        <fullName evidence="4">Rhamnogalacturonase A/B/Epimerase-like pectate lyase domain-containing protein</fullName>
    </recommendedName>
</protein>
<dbReference type="PANTHER" id="PTHR44196:SF1">
    <property type="entry name" value="DEHYDROGENASE_REDUCTASE SDR FAMILY MEMBER 7B"/>
    <property type="match status" value="1"/>
</dbReference>
<organism evidence="5 6">
    <name type="scientific">Chlorella vulgaris</name>
    <name type="common">Green alga</name>
    <dbReference type="NCBI Taxonomy" id="3077"/>
    <lineage>
        <taxon>Eukaryota</taxon>
        <taxon>Viridiplantae</taxon>
        <taxon>Chlorophyta</taxon>
        <taxon>core chlorophytes</taxon>
        <taxon>Trebouxiophyceae</taxon>
        <taxon>Chlorellales</taxon>
        <taxon>Chlorellaceae</taxon>
        <taxon>Chlorella clade</taxon>
        <taxon>Chlorella</taxon>
    </lineage>
</organism>
<dbReference type="InterPro" id="IPR024535">
    <property type="entry name" value="RHGA/B-epi-like_pectate_lyase"/>
</dbReference>
<dbReference type="Gene3D" id="3.40.50.720">
    <property type="entry name" value="NAD(P)-binding Rossmann-like Domain"/>
    <property type="match status" value="1"/>
</dbReference>
<feature type="region of interest" description="Disordered" evidence="3">
    <location>
        <begin position="230"/>
        <end position="260"/>
    </location>
</feature>
<dbReference type="InterPro" id="IPR002347">
    <property type="entry name" value="SDR_fam"/>
</dbReference>
<feature type="domain" description="Rhamnogalacturonase A/B/Epimerase-like pectate lyase" evidence="4">
    <location>
        <begin position="79"/>
        <end position="145"/>
    </location>
</feature>
<sequence>MKHLKHWPGVLVAAAGVGLAILVIVLAVYSFGAKLSEVSVPPPPLPPLTELPAGRGLDWSLAGYKDGREPIPSPPATLNVVDDFGAAGDGVTDDTAALQAALAAAHESAEGGVVLLPAGTYLLTQQLSINRSNIIIRGEGANTTELYIPLSLSDVYNGTWNMDESGKVTSAWLYRGGFLSINGRRCRSTPRSTLLATVDGSVQQGAMKIPVDSPSKFRLGQWVRIFINDNSTAPGGEEEDEEESETSGGDGPQQGTAPKGSITAFVYGDGLADSGQPGTLSRDDISFTAKIASIGDDWVALDRELPFPVKRRWTGVLHECRPTVQDSGIEHLTIRFKHTPAGPHLTERGYNAVDLEYGVNVWVRSLTILNADNGIKMRGIDRSTISDLTINVTARRWVEGASKKVNGHHGVAMSRSHSTLLTRLSLATPLYHGISMEGGALLNVASRSGGTDLVLDLHRSGPWGNLFTALDMGPSGKRSFDAGGRGDRGAHGGRQNTFWNLFAGDGSVPDVSALSPSPAPAPALAPAPAPGLQPLPAGAGAVQTARRRFGGHASSSGGSSYLSGRARARLRRVLAKKSEAESLQQPSSLQLPDCNFGPLLNFVGGFVGQRCNASDWLVAGLPEGKPDLHTSQVDRLAEGLLSAHGCIHALVNSAALYPDPGKLDPVDGNPDAWEAALQLNVLAPMRLTRRLAPAMAKEGSGYIINLGSVAGRRSVADEASYAATKWAMHGWSTSCYEALKDQGIKVMVVEPAHVATDMAAVQGGTRYREMKPELMITAVDVAQAALLPFQLSPGANVAEVVLNKMQTPYVEARPSLF</sequence>
<dbReference type="Pfam" id="PF00106">
    <property type="entry name" value="adh_short"/>
    <property type="match status" value="1"/>
</dbReference>
<dbReference type="PRINTS" id="PR00081">
    <property type="entry name" value="GDHRDH"/>
</dbReference>
<dbReference type="GO" id="GO:0016020">
    <property type="term" value="C:membrane"/>
    <property type="evidence" value="ECO:0007669"/>
    <property type="project" value="TreeGrafter"/>
</dbReference>
<evidence type="ECO:0000313" key="6">
    <source>
        <dbReference type="Proteomes" id="UP001055712"/>
    </source>
</evidence>
<dbReference type="AlphaFoldDB" id="A0A9D4TQ11"/>
<gene>
    <name evidence="5" type="ORF">D9Q98_004621</name>
</gene>
<dbReference type="EMBL" id="SIDB01000006">
    <property type="protein sequence ID" value="KAI3431571.1"/>
    <property type="molecule type" value="Genomic_DNA"/>
</dbReference>
<keyword evidence="6" id="KW-1185">Reference proteome</keyword>
<comment type="similarity">
    <text evidence="1">Belongs to the short-chain dehydrogenases/reductases (SDR) family.</text>
</comment>
<dbReference type="PANTHER" id="PTHR44196">
    <property type="entry name" value="DEHYDROGENASE/REDUCTASE SDR FAMILY MEMBER 7B"/>
    <property type="match status" value="1"/>
</dbReference>
<dbReference type="OrthoDB" id="509184at2759"/>
<feature type="compositionally biased region" description="Acidic residues" evidence="3">
    <location>
        <begin position="236"/>
        <end position="245"/>
    </location>
</feature>
<dbReference type="GO" id="GO:0016491">
    <property type="term" value="F:oxidoreductase activity"/>
    <property type="evidence" value="ECO:0007669"/>
    <property type="project" value="UniProtKB-KW"/>
</dbReference>
<evidence type="ECO:0000313" key="5">
    <source>
        <dbReference type="EMBL" id="KAI3431571.1"/>
    </source>
</evidence>
<name>A0A9D4TQ11_CHLVU</name>
<dbReference type="InterPro" id="IPR036291">
    <property type="entry name" value="NAD(P)-bd_dom_sf"/>
</dbReference>
<evidence type="ECO:0000259" key="4">
    <source>
        <dbReference type="Pfam" id="PF12708"/>
    </source>
</evidence>
<dbReference type="InterPro" id="IPR012334">
    <property type="entry name" value="Pectin_lyas_fold"/>
</dbReference>
<dbReference type="Proteomes" id="UP001055712">
    <property type="component" value="Unassembled WGS sequence"/>
</dbReference>
<dbReference type="SUPFAM" id="SSF51735">
    <property type="entry name" value="NAD(P)-binding Rossmann-fold domains"/>
    <property type="match status" value="1"/>
</dbReference>
<dbReference type="InterPro" id="IPR011050">
    <property type="entry name" value="Pectin_lyase_fold/virulence"/>
</dbReference>
<dbReference type="Pfam" id="PF12708">
    <property type="entry name" value="Pect-lyase_RHGA_epim"/>
    <property type="match status" value="1"/>
</dbReference>
<evidence type="ECO:0000256" key="2">
    <source>
        <dbReference type="ARBA" id="ARBA00023002"/>
    </source>
</evidence>